<evidence type="ECO:0008006" key="5">
    <source>
        <dbReference type="Google" id="ProtNLM"/>
    </source>
</evidence>
<feature type="transmembrane region" description="Helical" evidence="2">
    <location>
        <begin position="443"/>
        <end position="462"/>
    </location>
</feature>
<dbReference type="AlphaFoldDB" id="A0A9X3P583"/>
<proteinExistence type="predicted"/>
<evidence type="ECO:0000313" key="4">
    <source>
        <dbReference type="Proteomes" id="UP001146067"/>
    </source>
</evidence>
<feature type="transmembrane region" description="Helical" evidence="2">
    <location>
        <begin position="368"/>
        <end position="390"/>
    </location>
</feature>
<feature type="transmembrane region" description="Helical" evidence="2">
    <location>
        <begin position="255"/>
        <end position="279"/>
    </location>
</feature>
<keyword evidence="4" id="KW-1185">Reference proteome</keyword>
<dbReference type="RefSeq" id="WP_270108776.1">
    <property type="nucleotide sequence ID" value="NZ_JAPZVP010000003.1"/>
</dbReference>
<keyword evidence="2" id="KW-0472">Membrane</keyword>
<feature type="transmembrane region" description="Helical" evidence="2">
    <location>
        <begin position="311"/>
        <end position="331"/>
    </location>
</feature>
<accession>A0A9X3P583</accession>
<sequence>MDHPPRAGGPPPSSRSAPARIAPQYLPAPNRNPPPQPDGTRTGTTGAIPRNQPAAPREPAPASTRSTGRTDLDPPYSTLLQTQTDAARVVLGLILLAAPVIAAVSAYLLPTIRTIQLSRIEGLSVFGSAETIGPANYDAVFAEGAFSEGLTSLAGPTAAMILAGAVLAPLAAWLLHRAGPRLRTAARIAWSLTAIAFAPAALSVAWLIGRIVSESDREASLYDWSGLSAGVVVGLGVLAGLAAMRGTGTGRKSGLLVTACLAAFAIAAAGLQTFAYSIVSGLPKDIETPVAQIFNGLYSGISPGLSTAKSVLLMAILAALGVGAALVYIAARTRIDVIPAPADQDPDDDASDGGTPVDPAPTRPAANLLGIAALVLLLAAVGFYLLPWLARMGEDTSEGADLWLAIRRTWGPPLITTAVALPVAVLGGYAIGALRPLGNASRWLLIVFAPWLFIGTGPLGAANLEAVAGEGEYMVIGSFPPRAWIAIPLLFVFTALFWGLEDRRRAALMQGAEPGAARLAFLNAAWPMTALMGLALLLVNAQDLFWQQLTFQDMLSSGPMISALENLELEQSGVALGFPVPLLILYALAAIAAAVWYLPRLAIRVGKD</sequence>
<evidence type="ECO:0000256" key="1">
    <source>
        <dbReference type="SAM" id="MobiDB-lite"/>
    </source>
</evidence>
<organism evidence="3 4">
    <name type="scientific">Glycomyces luteolus</name>
    <dbReference type="NCBI Taxonomy" id="2670330"/>
    <lineage>
        <taxon>Bacteria</taxon>
        <taxon>Bacillati</taxon>
        <taxon>Actinomycetota</taxon>
        <taxon>Actinomycetes</taxon>
        <taxon>Glycomycetales</taxon>
        <taxon>Glycomycetaceae</taxon>
        <taxon>Glycomyces</taxon>
    </lineage>
</organism>
<feature type="region of interest" description="Disordered" evidence="1">
    <location>
        <begin position="340"/>
        <end position="359"/>
    </location>
</feature>
<dbReference type="Proteomes" id="UP001146067">
    <property type="component" value="Unassembled WGS sequence"/>
</dbReference>
<name>A0A9X3P583_9ACTN</name>
<feature type="compositionally biased region" description="Low complexity" evidence="1">
    <location>
        <begin position="14"/>
        <end position="29"/>
    </location>
</feature>
<dbReference type="EMBL" id="JAPZVP010000003">
    <property type="protein sequence ID" value="MDA1358953.1"/>
    <property type="molecule type" value="Genomic_DNA"/>
</dbReference>
<feature type="transmembrane region" description="Helical" evidence="2">
    <location>
        <begin position="520"/>
        <end position="539"/>
    </location>
</feature>
<reference evidence="3" key="1">
    <citation type="submission" date="2022-12" db="EMBL/GenBank/DDBJ databases">
        <title>Gycomyces niveus sp.nov.,a novel actinomycete isolated from soil in Shouguan.</title>
        <authorList>
            <person name="Yang X."/>
        </authorList>
    </citation>
    <scope>NUCLEOTIDE SEQUENCE</scope>
    <source>
        <strain evidence="3">NEAU-A15</strain>
    </source>
</reference>
<feature type="region of interest" description="Disordered" evidence="1">
    <location>
        <begin position="1"/>
        <end position="77"/>
    </location>
</feature>
<feature type="transmembrane region" description="Helical" evidence="2">
    <location>
        <begin position="153"/>
        <end position="176"/>
    </location>
</feature>
<keyword evidence="2" id="KW-1133">Transmembrane helix</keyword>
<comment type="caution">
    <text evidence="3">The sequence shown here is derived from an EMBL/GenBank/DDBJ whole genome shotgun (WGS) entry which is preliminary data.</text>
</comment>
<feature type="transmembrane region" description="Helical" evidence="2">
    <location>
        <begin position="482"/>
        <end position="500"/>
    </location>
</feature>
<evidence type="ECO:0000256" key="2">
    <source>
        <dbReference type="SAM" id="Phobius"/>
    </source>
</evidence>
<feature type="transmembrane region" description="Helical" evidence="2">
    <location>
        <begin position="410"/>
        <end position="431"/>
    </location>
</feature>
<feature type="transmembrane region" description="Helical" evidence="2">
    <location>
        <begin position="221"/>
        <end position="243"/>
    </location>
</feature>
<feature type="transmembrane region" description="Helical" evidence="2">
    <location>
        <begin position="89"/>
        <end position="109"/>
    </location>
</feature>
<gene>
    <name evidence="3" type="ORF">O1R50_04930</name>
</gene>
<evidence type="ECO:0000313" key="3">
    <source>
        <dbReference type="EMBL" id="MDA1358953.1"/>
    </source>
</evidence>
<feature type="transmembrane region" description="Helical" evidence="2">
    <location>
        <begin position="188"/>
        <end position="209"/>
    </location>
</feature>
<feature type="transmembrane region" description="Helical" evidence="2">
    <location>
        <begin position="574"/>
        <end position="598"/>
    </location>
</feature>
<keyword evidence="2" id="KW-0812">Transmembrane</keyword>
<protein>
    <recommendedName>
        <fullName evidence="5">ABC-type sugar transport system permease subunit</fullName>
    </recommendedName>
</protein>